<name>A0A1H3JV84_9FIRM</name>
<accession>A0A1H3JV84</accession>
<proteinExistence type="predicted"/>
<keyword evidence="3" id="KW-1185">Reference proteome</keyword>
<dbReference type="OrthoDB" id="6443639at2"/>
<evidence type="ECO:0000313" key="2">
    <source>
        <dbReference type="EMBL" id="SDY43529.1"/>
    </source>
</evidence>
<dbReference type="AlphaFoldDB" id="A0A1H3JV84"/>
<evidence type="ECO:0000313" key="3">
    <source>
        <dbReference type="Proteomes" id="UP000198625"/>
    </source>
</evidence>
<evidence type="ECO:0000256" key="1">
    <source>
        <dbReference type="SAM" id="Phobius"/>
    </source>
</evidence>
<organism evidence="2 3">
    <name type="scientific">Proteiniborus ethanoligenes</name>
    <dbReference type="NCBI Taxonomy" id="415015"/>
    <lineage>
        <taxon>Bacteria</taxon>
        <taxon>Bacillati</taxon>
        <taxon>Bacillota</taxon>
        <taxon>Clostridia</taxon>
        <taxon>Eubacteriales</taxon>
        <taxon>Proteiniborus</taxon>
    </lineage>
</organism>
<sequence length="160" mass="18710">MKNKNIFKISFFLLVLISTFVFIRWNSELNKNNRYLTEKLLNGASDASGTAGELFNFDYDKVYIFEPYQSKDEMEKQIGFKSRVLQETVNENMINILFVKDDAPVAYLYGYGSNNGYYIEMPTGNYSKAELEKTRYRVITNEVGNSFGTEKTYLNYIFEF</sequence>
<protein>
    <submittedName>
        <fullName evidence="2">Uncharacterized protein</fullName>
    </submittedName>
</protein>
<feature type="transmembrane region" description="Helical" evidence="1">
    <location>
        <begin position="6"/>
        <end position="25"/>
    </location>
</feature>
<keyword evidence="1" id="KW-1133">Transmembrane helix</keyword>
<keyword evidence="1" id="KW-0472">Membrane</keyword>
<dbReference type="EMBL" id="FNQE01000001">
    <property type="protein sequence ID" value="SDY43529.1"/>
    <property type="molecule type" value="Genomic_DNA"/>
</dbReference>
<dbReference type="Proteomes" id="UP000198625">
    <property type="component" value="Unassembled WGS sequence"/>
</dbReference>
<dbReference type="STRING" id="415015.SAMN05660462_00021"/>
<keyword evidence="1" id="KW-0812">Transmembrane</keyword>
<reference evidence="2 3" key="1">
    <citation type="submission" date="2016-10" db="EMBL/GenBank/DDBJ databases">
        <authorList>
            <person name="de Groot N.N."/>
        </authorList>
    </citation>
    <scope>NUCLEOTIDE SEQUENCE [LARGE SCALE GENOMIC DNA]</scope>
    <source>
        <strain evidence="2 3">DSM 21650</strain>
    </source>
</reference>
<gene>
    <name evidence="2" type="ORF">SAMN05660462_00021</name>
</gene>
<dbReference type="RefSeq" id="WP_091725523.1">
    <property type="nucleotide sequence ID" value="NZ_FNQE01000001.1"/>
</dbReference>